<accession>A0A0C3C5W8</accession>
<dbReference type="InterPro" id="IPR007568">
    <property type="entry name" value="RTA1"/>
</dbReference>
<dbReference type="GO" id="GO:0016020">
    <property type="term" value="C:membrane"/>
    <property type="evidence" value="ECO:0007669"/>
    <property type="project" value="UniProtKB-SubCell"/>
</dbReference>
<keyword evidence="4 5" id="KW-0472">Membrane</keyword>
<evidence type="ECO:0000313" key="7">
    <source>
        <dbReference type="Proteomes" id="UP000054321"/>
    </source>
</evidence>
<protein>
    <recommendedName>
        <fullName evidence="8">RTA1 like protein</fullName>
    </recommendedName>
</protein>
<sequence>MANDASNFEYFRYNPSLPAAVIFTILFLLTSILHIFQLVRTRTWYFTPLVVGCLMECLGYIGRIWCSRQSPNWTLGAYIFQSLFLLVAPALFAASIYMILRRIIVAVDGEKHSLIKEKWLTKIFVASDIASFLILSSGAGILASNNKNTSSSNTGQDIILGGLFIQIIGFGIFVFVALAFHRRLLAHPTHQSMQPDMPWAKYLYVLYVASLLIMVRSVVRVVEYIQGNDGYVLSHEAYLYVFDGTLMLLAVGVFNIFHPSELLPGSKGVQDRQISLHGLGEEQ</sequence>
<keyword evidence="7" id="KW-1185">Reference proteome</keyword>
<evidence type="ECO:0000256" key="3">
    <source>
        <dbReference type="ARBA" id="ARBA00022989"/>
    </source>
</evidence>
<dbReference type="AlphaFoldDB" id="A0A0C3C5W8"/>
<dbReference type="EMBL" id="KN832890">
    <property type="protein sequence ID" value="KIM94288.1"/>
    <property type="molecule type" value="Genomic_DNA"/>
</dbReference>
<feature type="transmembrane region" description="Helical" evidence="5">
    <location>
        <begin position="158"/>
        <end position="181"/>
    </location>
</feature>
<feature type="transmembrane region" description="Helical" evidence="5">
    <location>
        <begin position="16"/>
        <end position="36"/>
    </location>
</feature>
<dbReference type="FunCoup" id="A0A0C3C5W8">
    <property type="interactions" value="38"/>
</dbReference>
<dbReference type="PANTHER" id="PTHR31465:SF35">
    <property type="entry name" value="RTA1 DOMAIN PROTEIN-RELATED"/>
    <property type="match status" value="1"/>
</dbReference>
<dbReference type="OrthoDB" id="3358017at2759"/>
<dbReference type="Pfam" id="PF04479">
    <property type="entry name" value="RTA1"/>
    <property type="match status" value="1"/>
</dbReference>
<evidence type="ECO:0000256" key="1">
    <source>
        <dbReference type="ARBA" id="ARBA00004141"/>
    </source>
</evidence>
<dbReference type="Proteomes" id="UP000054321">
    <property type="component" value="Unassembled WGS sequence"/>
</dbReference>
<evidence type="ECO:0000256" key="5">
    <source>
        <dbReference type="SAM" id="Phobius"/>
    </source>
</evidence>
<feature type="transmembrane region" description="Helical" evidence="5">
    <location>
        <begin position="202"/>
        <end position="225"/>
    </location>
</feature>
<feature type="transmembrane region" description="Helical" evidence="5">
    <location>
        <begin position="120"/>
        <end position="143"/>
    </location>
</feature>
<reference evidence="6 7" key="1">
    <citation type="submission" date="2014-04" db="EMBL/GenBank/DDBJ databases">
        <authorList>
            <consortium name="DOE Joint Genome Institute"/>
            <person name="Kuo A."/>
            <person name="Martino E."/>
            <person name="Perotto S."/>
            <person name="Kohler A."/>
            <person name="Nagy L.G."/>
            <person name="Floudas D."/>
            <person name="Copeland A."/>
            <person name="Barry K.W."/>
            <person name="Cichocki N."/>
            <person name="Veneault-Fourrey C."/>
            <person name="LaButti K."/>
            <person name="Lindquist E.A."/>
            <person name="Lipzen A."/>
            <person name="Lundell T."/>
            <person name="Morin E."/>
            <person name="Murat C."/>
            <person name="Sun H."/>
            <person name="Tunlid A."/>
            <person name="Henrissat B."/>
            <person name="Grigoriev I.V."/>
            <person name="Hibbett D.S."/>
            <person name="Martin F."/>
            <person name="Nordberg H.P."/>
            <person name="Cantor M.N."/>
            <person name="Hua S.X."/>
        </authorList>
    </citation>
    <scope>NUCLEOTIDE SEQUENCE [LARGE SCALE GENOMIC DNA]</scope>
    <source>
        <strain evidence="6 7">Zn</strain>
    </source>
</reference>
<dbReference type="PANTHER" id="PTHR31465">
    <property type="entry name" value="PROTEIN RTA1-RELATED"/>
    <property type="match status" value="1"/>
</dbReference>
<dbReference type="HOGENOM" id="CLU_033465_3_1_1"/>
<evidence type="ECO:0008006" key="8">
    <source>
        <dbReference type="Google" id="ProtNLM"/>
    </source>
</evidence>
<feature type="transmembrane region" description="Helical" evidence="5">
    <location>
        <begin position="77"/>
        <end position="100"/>
    </location>
</feature>
<evidence type="ECO:0000256" key="2">
    <source>
        <dbReference type="ARBA" id="ARBA00022692"/>
    </source>
</evidence>
<proteinExistence type="predicted"/>
<comment type="subcellular location">
    <subcellularLocation>
        <location evidence="1">Membrane</location>
        <topology evidence="1">Multi-pass membrane protein</topology>
    </subcellularLocation>
</comment>
<organism evidence="6 7">
    <name type="scientific">Oidiodendron maius (strain Zn)</name>
    <dbReference type="NCBI Taxonomy" id="913774"/>
    <lineage>
        <taxon>Eukaryota</taxon>
        <taxon>Fungi</taxon>
        <taxon>Dikarya</taxon>
        <taxon>Ascomycota</taxon>
        <taxon>Pezizomycotina</taxon>
        <taxon>Leotiomycetes</taxon>
        <taxon>Leotiomycetes incertae sedis</taxon>
        <taxon>Myxotrichaceae</taxon>
        <taxon>Oidiodendron</taxon>
    </lineage>
</organism>
<dbReference type="InParanoid" id="A0A0C3C5W8"/>
<feature type="transmembrane region" description="Helical" evidence="5">
    <location>
        <begin position="237"/>
        <end position="257"/>
    </location>
</feature>
<name>A0A0C3C5W8_OIDMZ</name>
<dbReference type="STRING" id="913774.A0A0C3C5W8"/>
<feature type="transmembrane region" description="Helical" evidence="5">
    <location>
        <begin position="43"/>
        <end position="65"/>
    </location>
</feature>
<keyword evidence="2 5" id="KW-0812">Transmembrane</keyword>
<evidence type="ECO:0000256" key="4">
    <source>
        <dbReference type="ARBA" id="ARBA00023136"/>
    </source>
</evidence>
<gene>
    <name evidence="6" type="ORF">OIDMADRAFT_135927</name>
</gene>
<reference evidence="7" key="2">
    <citation type="submission" date="2015-01" db="EMBL/GenBank/DDBJ databases">
        <title>Evolutionary Origins and Diversification of the Mycorrhizal Mutualists.</title>
        <authorList>
            <consortium name="DOE Joint Genome Institute"/>
            <consortium name="Mycorrhizal Genomics Consortium"/>
            <person name="Kohler A."/>
            <person name="Kuo A."/>
            <person name="Nagy L.G."/>
            <person name="Floudas D."/>
            <person name="Copeland A."/>
            <person name="Barry K.W."/>
            <person name="Cichocki N."/>
            <person name="Veneault-Fourrey C."/>
            <person name="LaButti K."/>
            <person name="Lindquist E.A."/>
            <person name="Lipzen A."/>
            <person name="Lundell T."/>
            <person name="Morin E."/>
            <person name="Murat C."/>
            <person name="Riley R."/>
            <person name="Ohm R."/>
            <person name="Sun H."/>
            <person name="Tunlid A."/>
            <person name="Henrissat B."/>
            <person name="Grigoriev I.V."/>
            <person name="Hibbett D.S."/>
            <person name="Martin F."/>
        </authorList>
    </citation>
    <scope>NUCLEOTIDE SEQUENCE [LARGE SCALE GENOMIC DNA]</scope>
    <source>
        <strain evidence="7">Zn</strain>
    </source>
</reference>
<evidence type="ECO:0000313" key="6">
    <source>
        <dbReference type="EMBL" id="KIM94288.1"/>
    </source>
</evidence>
<keyword evidence="3 5" id="KW-1133">Transmembrane helix</keyword>